<protein>
    <submittedName>
        <fullName evidence="1">Uncharacterized protein</fullName>
    </submittedName>
</protein>
<dbReference type="Proteomes" id="UP001500711">
    <property type="component" value="Unassembled WGS sequence"/>
</dbReference>
<organism evidence="1 2">
    <name type="scientific">Lentzea roselyniae</name>
    <dbReference type="NCBI Taxonomy" id="531940"/>
    <lineage>
        <taxon>Bacteria</taxon>
        <taxon>Bacillati</taxon>
        <taxon>Actinomycetota</taxon>
        <taxon>Actinomycetes</taxon>
        <taxon>Pseudonocardiales</taxon>
        <taxon>Pseudonocardiaceae</taxon>
        <taxon>Lentzea</taxon>
    </lineage>
</organism>
<dbReference type="Gene3D" id="2.40.110.10">
    <property type="entry name" value="Butyryl-CoA Dehydrogenase, subunit A, domain 2"/>
    <property type="match status" value="1"/>
</dbReference>
<evidence type="ECO:0000313" key="2">
    <source>
        <dbReference type="Proteomes" id="UP001500711"/>
    </source>
</evidence>
<evidence type="ECO:0000313" key="1">
    <source>
        <dbReference type="EMBL" id="GAA3642328.1"/>
    </source>
</evidence>
<sequence length="272" mass="29894">MTPMPNLSDVVHGTVVPEFRERLHRLFREELFAPHEGLTYQEKVRLTYDQMKLVNSEVPAEELTTDPHLLFALLEWTAVVSPSLFIAMVTHHATLASVRELSAGRDDVEDFVEDLEAMRATGSLLITELGYGNSHVSMRTRASLDPATGELVLHTPDPAARKFMPNVGADEVPKPATVAAQLNVGGADCGVFMVLVPLRGKDGLADGVTITPLPEMSLVPMDYAVISFDHVRVPLRNLLRDDATITEDGKFHDPLVNPDKRLVRSLTVAQSV</sequence>
<dbReference type="InterPro" id="IPR009100">
    <property type="entry name" value="AcylCoA_DH/oxidase_NM_dom_sf"/>
</dbReference>
<dbReference type="InterPro" id="IPR046373">
    <property type="entry name" value="Acyl-CoA_Oxase/DH_mid-dom_sf"/>
</dbReference>
<gene>
    <name evidence="1" type="ORF">GCM10022267_31240</name>
</gene>
<dbReference type="PANTHER" id="PTHR10909">
    <property type="entry name" value="ELECTRON TRANSPORT OXIDOREDUCTASE"/>
    <property type="match status" value="1"/>
</dbReference>
<accession>A0ABP7AXE5</accession>
<name>A0ABP7AXE5_9PSEU</name>
<dbReference type="InterPro" id="IPR012258">
    <property type="entry name" value="Acyl-CoA_oxidase"/>
</dbReference>
<comment type="caution">
    <text evidence="1">The sequence shown here is derived from an EMBL/GenBank/DDBJ whole genome shotgun (WGS) entry which is preliminary data.</text>
</comment>
<proteinExistence type="predicted"/>
<dbReference type="EMBL" id="BAABBE010000007">
    <property type="protein sequence ID" value="GAA3642328.1"/>
    <property type="molecule type" value="Genomic_DNA"/>
</dbReference>
<keyword evidence="2" id="KW-1185">Reference proteome</keyword>
<reference evidence="2" key="1">
    <citation type="journal article" date="2019" name="Int. J. Syst. Evol. Microbiol.">
        <title>The Global Catalogue of Microorganisms (GCM) 10K type strain sequencing project: providing services to taxonomists for standard genome sequencing and annotation.</title>
        <authorList>
            <consortium name="The Broad Institute Genomics Platform"/>
            <consortium name="The Broad Institute Genome Sequencing Center for Infectious Disease"/>
            <person name="Wu L."/>
            <person name="Ma J."/>
        </authorList>
    </citation>
    <scope>NUCLEOTIDE SEQUENCE [LARGE SCALE GENOMIC DNA]</scope>
    <source>
        <strain evidence="2">JCM 17494</strain>
    </source>
</reference>
<dbReference type="PANTHER" id="PTHR10909:SF382">
    <property type="entry name" value="ACYL-COENZYME A OXIDASE"/>
    <property type="match status" value="1"/>
</dbReference>
<dbReference type="SUPFAM" id="SSF56645">
    <property type="entry name" value="Acyl-CoA dehydrogenase NM domain-like"/>
    <property type="match status" value="1"/>
</dbReference>